<dbReference type="Proteomes" id="UP001156102">
    <property type="component" value="Unassembled WGS sequence"/>
</dbReference>
<dbReference type="CDD" id="cd10944">
    <property type="entry name" value="CE4_SmPgdA_like"/>
    <property type="match status" value="1"/>
</dbReference>
<dbReference type="InterPro" id="IPR011330">
    <property type="entry name" value="Glyco_hydro/deAcase_b/a-brl"/>
</dbReference>
<dbReference type="InterPro" id="IPR050248">
    <property type="entry name" value="Polysacc_deacetylase_ArnD"/>
</dbReference>
<name>A0AA42BPH5_9BACI</name>
<dbReference type="AlphaFoldDB" id="A0AA42BPH5"/>
<dbReference type="EMBL" id="JANCLT010000005">
    <property type="protein sequence ID" value="MCP8969130.1"/>
    <property type="molecule type" value="Genomic_DNA"/>
</dbReference>
<dbReference type="Pfam" id="PF01522">
    <property type="entry name" value="Polysacc_deac_1"/>
    <property type="match status" value="1"/>
</dbReference>
<sequence>MKKKKRILFVGIAVITALILMIVRVPKHTAAVDISKEVHHAPVMPSSFTPKDAPLQYNHSKRKVVYLTFDDGPGAYTPQVLSILKQNHIQAAFFLIGSHAQQYPSLVKQELQSGDYIGLHSMSHTYKKLYVQGTFVPEMLETQQIIKGIIGIAPRLARPPYGSMPGLTQQLRNQAVEAHLLVWDWTIDSLDWTYDKKPLDRSVPAIVNNVLSHAVRDREVVLMHDIHPQSVQALPLIIEGLRAKGYDFEVYNEANHFPMNFWHDGRL</sequence>
<protein>
    <submittedName>
        <fullName evidence="2">Polysaccharide deacetylase</fullName>
    </submittedName>
</protein>
<dbReference type="Gene3D" id="3.20.20.370">
    <property type="entry name" value="Glycoside hydrolase/deacetylase"/>
    <property type="match status" value="1"/>
</dbReference>
<evidence type="ECO:0000313" key="2">
    <source>
        <dbReference type="EMBL" id="MCP8969130.1"/>
    </source>
</evidence>
<feature type="domain" description="NodB homology" evidence="1">
    <location>
        <begin position="63"/>
        <end position="249"/>
    </location>
</feature>
<dbReference type="GO" id="GO:0016810">
    <property type="term" value="F:hydrolase activity, acting on carbon-nitrogen (but not peptide) bonds"/>
    <property type="evidence" value="ECO:0007669"/>
    <property type="project" value="InterPro"/>
</dbReference>
<evidence type="ECO:0000259" key="1">
    <source>
        <dbReference type="PROSITE" id="PS51677"/>
    </source>
</evidence>
<organism evidence="2 3">
    <name type="scientific">Ectobacillus ponti</name>
    <dbReference type="NCBI Taxonomy" id="2961894"/>
    <lineage>
        <taxon>Bacteria</taxon>
        <taxon>Bacillati</taxon>
        <taxon>Bacillota</taxon>
        <taxon>Bacilli</taxon>
        <taxon>Bacillales</taxon>
        <taxon>Bacillaceae</taxon>
        <taxon>Ectobacillus</taxon>
    </lineage>
</organism>
<dbReference type="InterPro" id="IPR002509">
    <property type="entry name" value="NODB_dom"/>
</dbReference>
<keyword evidence="3" id="KW-1185">Reference proteome</keyword>
<dbReference type="PANTHER" id="PTHR10587:SF125">
    <property type="entry name" value="POLYSACCHARIDE DEACETYLASE YHEN-RELATED"/>
    <property type="match status" value="1"/>
</dbReference>
<proteinExistence type="predicted"/>
<dbReference type="PROSITE" id="PS51677">
    <property type="entry name" value="NODB"/>
    <property type="match status" value="1"/>
</dbReference>
<dbReference type="SUPFAM" id="SSF88713">
    <property type="entry name" value="Glycoside hydrolase/deacetylase"/>
    <property type="match status" value="1"/>
</dbReference>
<evidence type="ECO:0000313" key="3">
    <source>
        <dbReference type="Proteomes" id="UP001156102"/>
    </source>
</evidence>
<gene>
    <name evidence="2" type="ORF">NK662_11320</name>
</gene>
<dbReference type="PANTHER" id="PTHR10587">
    <property type="entry name" value="GLYCOSYL TRANSFERASE-RELATED"/>
    <property type="match status" value="1"/>
</dbReference>
<dbReference type="GO" id="GO:0005975">
    <property type="term" value="P:carbohydrate metabolic process"/>
    <property type="evidence" value="ECO:0007669"/>
    <property type="project" value="InterPro"/>
</dbReference>
<dbReference type="RefSeq" id="WP_254759046.1">
    <property type="nucleotide sequence ID" value="NZ_JANCLT010000005.1"/>
</dbReference>
<reference evidence="2" key="1">
    <citation type="submission" date="2022-07" db="EMBL/GenBank/DDBJ databases">
        <authorList>
            <person name="Li W.-J."/>
            <person name="Deng Q.-Q."/>
        </authorList>
    </citation>
    <scope>NUCLEOTIDE SEQUENCE</scope>
    <source>
        <strain evidence="2">SYSU M60031</strain>
    </source>
</reference>
<accession>A0AA42BPH5</accession>
<comment type="caution">
    <text evidence="2">The sequence shown here is derived from an EMBL/GenBank/DDBJ whole genome shotgun (WGS) entry which is preliminary data.</text>
</comment>